<dbReference type="Gene3D" id="1.10.10.60">
    <property type="entry name" value="Homeodomain-like"/>
    <property type="match status" value="1"/>
</dbReference>
<dbReference type="OrthoDB" id="6159439at2759"/>
<organism evidence="9 10">
    <name type="scientific">Crassostrea virginica</name>
    <name type="common">Eastern oyster</name>
    <dbReference type="NCBI Taxonomy" id="6565"/>
    <lineage>
        <taxon>Eukaryota</taxon>
        <taxon>Metazoa</taxon>
        <taxon>Spiralia</taxon>
        <taxon>Lophotrochozoa</taxon>
        <taxon>Mollusca</taxon>
        <taxon>Bivalvia</taxon>
        <taxon>Autobranchia</taxon>
        <taxon>Pteriomorphia</taxon>
        <taxon>Ostreida</taxon>
        <taxon>Ostreoidea</taxon>
        <taxon>Ostreidae</taxon>
        <taxon>Crassostrea</taxon>
    </lineage>
</organism>
<dbReference type="GO" id="GO:0003677">
    <property type="term" value="F:DNA binding"/>
    <property type="evidence" value="ECO:0007669"/>
    <property type="project" value="UniProtKB-UniRule"/>
</dbReference>
<sequence>MYHMEERRIHFMNTAISSGALWNKNIEDYRATGDSQIESTGIRSLSKQNCGSKPASKKTSFMICDILSKDEIPSEFNSSGMEPNFRKDTDEVLHSPGSNRSTTPDAGEENHYAIYGKMSSSKLKKPRKARTAFTDQQLNNLEKHFARQKYLSVQDRMELATKLGLSDTQVKTWYQNRRTKWKRQTSVSLELLAEAGGLATGQRYLGSYVNPFSDPTFMPDVYHRPKAAIFVPRPLLPSLYSY</sequence>
<protein>
    <submittedName>
        <fullName evidence="10">BarH-like 1 homeobox protein</fullName>
    </submittedName>
</protein>
<dbReference type="InterPro" id="IPR017970">
    <property type="entry name" value="Homeobox_CS"/>
</dbReference>
<feature type="DNA-binding region" description="Homeobox" evidence="5">
    <location>
        <begin position="126"/>
        <end position="185"/>
    </location>
</feature>
<dbReference type="PRINTS" id="PR00031">
    <property type="entry name" value="HTHREPRESSR"/>
</dbReference>
<evidence type="ECO:0000259" key="8">
    <source>
        <dbReference type="PROSITE" id="PS50071"/>
    </source>
</evidence>
<dbReference type="PRINTS" id="PR00024">
    <property type="entry name" value="HOMEOBOX"/>
</dbReference>
<keyword evidence="2 5" id="KW-0238">DNA-binding</keyword>
<evidence type="ECO:0000256" key="6">
    <source>
        <dbReference type="RuleBase" id="RU000682"/>
    </source>
</evidence>
<evidence type="ECO:0000313" key="10">
    <source>
        <dbReference type="RefSeq" id="XP_022324436.1"/>
    </source>
</evidence>
<evidence type="ECO:0000256" key="2">
    <source>
        <dbReference type="ARBA" id="ARBA00023125"/>
    </source>
</evidence>
<evidence type="ECO:0000256" key="1">
    <source>
        <dbReference type="ARBA" id="ARBA00004123"/>
    </source>
</evidence>
<keyword evidence="4 5" id="KW-0539">Nucleus</keyword>
<dbReference type="GO" id="GO:0005634">
    <property type="term" value="C:nucleus"/>
    <property type="evidence" value="ECO:0007669"/>
    <property type="project" value="UniProtKB-SubCell"/>
</dbReference>
<dbReference type="RefSeq" id="XP_022324436.1">
    <property type="nucleotide sequence ID" value="XM_022468728.1"/>
</dbReference>
<comment type="subcellular location">
    <subcellularLocation>
        <location evidence="1 5 6">Nucleus</location>
    </subcellularLocation>
</comment>
<dbReference type="GO" id="GO:0000981">
    <property type="term" value="F:DNA-binding transcription factor activity, RNA polymerase II-specific"/>
    <property type="evidence" value="ECO:0007669"/>
    <property type="project" value="InterPro"/>
</dbReference>
<dbReference type="GeneID" id="111125191"/>
<evidence type="ECO:0000256" key="4">
    <source>
        <dbReference type="ARBA" id="ARBA00023242"/>
    </source>
</evidence>
<keyword evidence="3 5" id="KW-0371">Homeobox</keyword>
<gene>
    <name evidence="10" type="primary">LOC111125191</name>
</gene>
<evidence type="ECO:0000256" key="5">
    <source>
        <dbReference type="PROSITE-ProRule" id="PRU00108"/>
    </source>
</evidence>
<accession>A0A8B8DBV9</accession>
<dbReference type="PROSITE" id="PS00027">
    <property type="entry name" value="HOMEOBOX_1"/>
    <property type="match status" value="1"/>
</dbReference>
<keyword evidence="9" id="KW-1185">Reference proteome</keyword>
<dbReference type="KEGG" id="cvn:111125191"/>
<feature type="compositionally biased region" description="Basic and acidic residues" evidence="7">
    <location>
        <begin position="84"/>
        <end position="93"/>
    </location>
</feature>
<dbReference type="InterPro" id="IPR050848">
    <property type="entry name" value="Homeobox_TF"/>
</dbReference>
<dbReference type="InterPro" id="IPR020479">
    <property type="entry name" value="HD_metazoa"/>
</dbReference>
<dbReference type="AlphaFoldDB" id="A0A8B8DBV9"/>
<reference evidence="10" key="1">
    <citation type="submission" date="2025-08" db="UniProtKB">
        <authorList>
            <consortium name="RefSeq"/>
        </authorList>
    </citation>
    <scope>IDENTIFICATION</scope>
    <source>
        <tissue evidence="10">Whole sample</tissue>
    </source>
</reference>
<feature type="domain" description="Homeobox" evidence="8">
    <location>
        <begin position="124"/>
        <end position="184"/>
    </location>
</feature>
<dbReference type="PANTHER" id="PTHR24333">
    <property type="entry name" value="HOMEO BOX HB9 LIKE A-RELATED"/>
    <property type="match status" value="1"/>
</dbReference>
<proteinExistence type="predicted"/>
<dbReference type="InterPro" id="IPR009057">
    <property type="entry name" value="Homeodomain-like_sf"/>
</dbReference>
<dbReference type="InterPro" id="IPR001356">
    <property type="entry name" value="HD"/>
</dbReference>
<feature type="region of interest" description="Disordered" evidence="7">
    <location>
        <begin position="76"/>
        <end position="110"/>
    </location>
</feature>
<dbReference type="SUPFAM" id="SSF46689">
    <property type="entry name" value="Homeodomain-like"/>
    <property type="match status" value="1"/>
</dbReference>
<dbReference type="Proteomes" id="UP000694844">
    <property type="component" value="Chromosome 3"/>
</dbReference>
<dbReference type="PANTHER" id="PTHR24333:SF5">
    <property type="entry name" value="VENT HOMEOBOX"/>
    <property type="match status" value="1"/>
</dbReference>
<evidence type="ECO:0000256" key="3">
    <source>
        <dbReference type="ARBA" id="ARBA00023155"/>
    </source>
</evidence>
<evidence type="ECO:0000313" key="9">
    <source>
        <dbReference type="Proteomes" id="UP000694844"/>
    </source>
</evidence>
<dbReference type="CDD" id="cd00086">
    <property type="entry name" value="homeodomain"/>
    <property type="match status" value="1"/>
</dbReference>
<name>A0A8B8DBV9_CRAVI</name>
<dbReference type="SMART" id="SM00389">
    <property type="entry name" value="HOX"/>
    <property type="match status" value="1"/>
</dbReference>
<dbReference type="Pfam" id="PF00046">
    <property type="entry name" value="Homeodomain"/>
    <property type="match status" value="1"/>
</dbReference>
<dbReference type="PROSITE" id="PS50071">
    <property type="entry name" value="HOMEOBOX_2"/>
    <property type="match status" value="1"/>
</dbReference>
<evidence type="ECO:0000256" key="7">
    <source>
        <dbReference type="SAM" id="MobiDB-lite"/>
    </source>
</evidence>
<dbReference type="InterPro" id="IPR000047">
    <property type="entry name" value="HTH_motif"/>
</dbReference>